<organism evidence="2 3">
    <name type="scientific">Glossina austeni</name>
    <name type="common">Savannah tsetse fly</name>
    <dbReference type="NCBI Taxonomy" id="7395"/>
    <lineage>
        <taxon>Eukaryota</taxon>
        <taxon>Metazoa</taxon>
        <taxon>Ecdysozoa</taxon>
        <taxon>Arthropoda</taxon>
        <taxon>Hexapoda</taxon>
        <taxon>Insecta</taxon>
        <taxon>Pterygota</taxon>
        <taxon>Neoptera</taxon>
        <taxon>Endopterygota</taxon>
        <taxon>Diptera</taxon>
        <taxon>Brachycera</taxon>
        <taxon>Muscomorpha</taxon>
        <taxon>Hippoboscoidea</taxon>
        <taxon>Glossinidae</taxon>
        <taxon>Glossina</taxon>
    </lineage>
</organism>
<feature type="transmembrane region" description="Helical" evidence="1">
    <location>
        <begin position="110"/>
        <end position="143"/>
    </location>
</feature>
<evidence type="ECO:0000313" key="2">
    <source>
        <dbReference type="EnsemblMetazoa" id="GAUT025934-PA"/>
    </source>
</evidence>
<proteinExistence type="predicted"/>
<dbReference type="AlphaFoldDB" id="A0A1A9V4T8"/>
<keyword evidence="3" id="KW-1185">Reference proteome</keyword>
<accession>A0A1A9V4T8</accession>
<name>A0A1A9V4T8_GLOAU</name>
<keyword evidence="1" id="KW-0812">Transmembrane</keyword>
<protein>
    <submittedName>
        <fullName evidence="2">Uncharacterized protein</fullName>
    </submittedName>
</protein>
<evidence type="ECO:0000313" key="3">
    <source>
        <dbReference type="Proteomes" id="UP000078200"/>
    </source>
</evidence>
<feature type="transmembrane region" description="Helical" evidence="1">
    <location>
        <begin position="7"/>
        <end position="31"/>
    </location>
</feature>
<dbReference type="EnsemblMetazoa" id="GAUT025934-RA">
    <property type="protein sequence ID" value="GAUT025934-PA"/>
    <property type="gene ID" value="GAUT025934"/>
</dbReference>
<dbReference type="VEuPathDB" id="VectorBase:GAUT025934"/>
<reference evidence="2" key="1">
    <citation type="submission" date="2020-05" db="UniProtKB">
        <authorList>
            <consortium name="EnsemblMetazoa"/>
        </authorList>
    </citation>
    <scope>IDENTIFICATION</scope>
    <source>
        <strain evidence="2">TTRI</strain>
    </source>
</reference>
<evidence type="ECO:0000256" key="1">
    <source>
        <dbReference type="SAM" id="Phobius"/>
    </source>
</evidence>
<sequence length="144" mass="14924">MIYFRVVACGGIIISVVAICCSSSCLISNFISSKTFELQTPVAPVAFDDNSACCCLVGDAELIVAVAIVDIPGEDVKLFVAVTIITLSLVNVDGLLVARFLSNIAAEDAVCVMVSALVVVVVILSVDVDKVAIVVVFVTSVVIA</sequence>
<keyword evidence="1" id="KW-1133">Transmembrane helix</keyword>
<keyword evidence="1" id="KW-0472">Membrane</keyword>
<dbReference type="Proteomes" id="UP000078200">
    <property type="component" value="Unassembled WGS sequence"/>
</dbReference>
<feature type="transmembrane region" description="Helical" evidence="1">
    <location>
        <begin position="78"/>
        <end position="98"/>
    </location>
</feature>